<dbReference type="GO" id="GO:0003700">
    <property type="term" value="F:DNA-binding transcription factor activity"/>
    <property type="evidence" value="ECO:0007669"/>
    <property type="project" value="InterPro"/>
</dbReference>
<evidence type="ECO:0000256" key="2">
    <source>
        <dbReference type="ARBA" id="ARBA00023015"/>
    </source>
</evidence>
<comment type="caution">
    <text evidence="6">The sequence shown here is derived from an EMBL/GenBank/DDBJ whole genome shotgun (WGS) entry which is preliminary data.</text>
</comment>
<keyword evidence="7" id="KW-1185">Reference proteome</keyword>
<dbReference type="EMBL" id="JABBNT010000004">
    <property type="protein sequence ID" value="NMM45487.1"/>
    <property type="molecule type" value="Genomic_DNA"/>
</dbReference>
<dbReference type="Pfam" id="PF00126">
    <property type="entry name" value="HTH_1"/>
    <property type="match status" value="1"/>
</dbReference>
<dbReference type="AlphaFoldDB" id="A0A7Y0HH14"/>
<dbReference type="PRINTS" id="PR00039">
    <property type="entry name" value="HTHLYSR"/>
</dbReference>
<keyword evidence="4" id="KW-0804">Transcription</keyword>
<accession>A0A7Y0HH14</accession>
<evidence type="ECO:0000256" key="3">
    <source>
        <dbReference type="ARBA" id="ARBA00023125"/>
    </source>
</evidence>
<dbReference type="InterPro" id="IPR036390">
    <property type="entry name" value="WH_DNA-bd_sf"/>
</dbReference>
<dbReference type="PANTHER" id="PTHR30419:SF8">
    <property type="entry name" value="NITROGEN ASSIMILATION TRANSCRIPTIONAL ACTIVATOR-RELATED"/>
    <property type="match status" value="1"/>
</dbReference>
<dbReference type="GO" id="GO:0005829">
    <property type="term" value="C:cytosol"/>
    <property type="evidence" value="ECO:0007669"/>
    <property type="project" value="TreeGrafter"/>
</dbReference>
<name>A0A7Y0HH14_9PROT</name>
<proteinExistence type="inferred from homology"/>
<dbReference type="Pfam" id="PF03466">
    <property type="entry name" value="LysR_substrate"/>
    <property type="match status" value="1"/>
</dbReference>
<gene>
    <name evidence="6" type="primary">pcaQ</name>
    <name evidence="6" type="ORF">HH303_13415</name>
</gene>
<dbReference type="Gene3D" id="1.10.10.10">
    <property type="entry name" value="Winged helix-like DNA-binding domain superfamily/Winged helix DNA-binding domain"/>
    <property type="match status" value="1"/>
</dbReference>
<organism evidence="6 7">
    <name type="scientific">Pacificispira spongiicola</name>
    <dbReference type="NCBI Taxonomy" id="2729598"/>
    <lineage>
        <taxon>Bacteria</taxon>
        <taxon>Pseudomonadati</taxon>
        <taxon>Pseudomonadota</taxon>
        <taxon>Alphaproteobacteria</taxon>
        <taxon>Rhodospirillales</taxon>
        <taxon>Rhodospirillaceae</taxon>
        <taxon>Pacificispira</taxon>
    </lineage>
</organism>
<dbReference type="InterPro" id="IPR036388">
    <property type="entry name" value="WH-like_DNA-bd_sf"/>
</dbReference>
<dbReference type="InterPro" id="IPR012787">
    <property type="entry name" value="TF_PcaQ"/>
</dbReference>
<keyword evidence="2" id="KW-0805">Transcription regulation</keyword>
<sequence length="303" mass="32875">MRIRYRHLHTFSRVSRIGSILRAAEDLGVTQPAVSKTLRELEEELGASLLQRSRRGVSLTPYGEIFLGYAEASLGALRQGVDSVSRARREGDGLVRLGILPTVSGDLIPRAVRAFKETGHLDRVRVTTGENTVLIDQLRQGDLDVVVGRLGDPGQMVGLTFEHLYSERVVFTVRKDHPLAAGRDFSLAAISDYTVLFPPDTAVIRPWVDRLLVTHQVARPVDVVETVSTAFGKAYTLANDAVWIISHGVVAQDVAAGDLVILPVDTNETVGPVGITLRVSDPPSAAVSQMIAVIREAAETQTT</sequence>
<feature type="domain" description="HTH lysR-type" evidence="5">
    <location>
        <begin position="3"/>
        <end position="60"/>
    </location>
</feature>
<dbReference type="InterPro" id="IPR000847">
    <property type="entry name" value="LysR_HTH_N"/>
</dbReference>
<dbReference type="GO" id="GO:0003677">
    <property type="term" value="F:DNA binding"/>
    <property type="evidence" value="ECO:0007669"/>
    <property type="project" value="UniProtKB-KW"/>
</dbReference>
<dbReference type="Proteomes" id="UP000539372">
    <property type="component" value="Unassembled WGS sequence"/>
</dbReference>
<dbReference type="Gene3D" id="3.40.190.10">
    <property type="entry name" value="Periplasmic binding protein-like II"/>
    <property type="match status" value="2"/>
</dbReference>
<dbReference type="InterPro" id="IPR005119">
    <property type="entry name" value="LysR_subst-bd"/>
</dbReference>
<evidence type="ECO:0000256" key="1">
    <source>
        <dbReference type="ARBA" id="ARBA00009437"/>
    </source>
</evidence>
<dbReference type="InterPro" id="IPR050950">
    <property type="entry name" value="HTH-type_LysR_regulators"/>
</dbReference>
<dbReference type="PANTHER" id="PTHR30419">
    <property type="entry name" value="HTH-TYPE TRANSCRIPTIONAL REGULATOR YBHD"/>
    <property type="match status" value="1"/>
</dbReference>
<evidence type="ECO:0000256" key="4">
    <source>
        <dbReference type="ARBA" id="ARBA00023163"/>
    </source>
</evidence>
<comment type="similarity">
    <text evidence="1">Belongs to the LysR transcriptional regulatory family.</text>
</comment>
<dbReference type="RefSeq" id="WP_169625884.1">
    <property type="nucleotide sequence ID" value="NZ_JABBNT010000004.1"/>
</dbReference>
<reference evidence="6 7" key="1">
    <citation type="submission" date="2020-04" db="EMBL/GenBank/DDBJ databases">
        <title>Rhodospirillaceae bacterium KN72 isolated from deep sea.</title>
        <authorList>
            <person name="Zhang D.-C."/>
        </authorList>
    </citation>
    <scope>NUCLEOTIDE SEQUENCE [LARGE SCALE GENOMIC DNA]</scope>
    <source>
        <strain evidence="6 7">KN72</strain>
    </source>
</reference>
<keyword evidence="3" id="KW-0238">DNA-binding</keyword>
<dbReference type="PROSITE" id="PS50931">
    <property type="entry name" value="HTH_LYSR"/>
    <property type="match status" value="1"/>
</dbReference>
<evidence type="ECO:0000313" key="7">
    <source>
        <dbReference type="Proteomes" id="UP000539372"/>
    </source>
</evidence>
<dbReference type="GO" id="GO:0019619">
    <property type="term" value="P:3,4-dihydroxybenzoate catabolic process"/>
    <property type="evidence" value="ECO:0007669"/>
    <property type="project" value="InterPro"/>
</dbReference>
<evidence type="ECO:0000259" key="5">
    <source>
        <dbReference type="PROSITE" id="PS50931"/>
    </source>
</evidence>
<protein>
    <submittedName>
        <fullName evidence="6">Pca operon transcription factor PcaQ</fullName>
    </submittedName>
</protein>
<dbReference type="GO" id="GO:0045893">
    <property type="term" value="P:positive regulation of DNA-templated transcription"/>
    <property type="evidence" value="ECO:0007669"/>
    <property type="project" value="InterPro"/>
</dbReference>
<dbReference type="FunFam" id="1.10.10.10:FF:000001">
    <property type="entry name" value="LysR family transcriptional regulator"/>
    <property type="match status" value="1"/>
</dbReference>
<evidence type="ECO:0000313" key="6">
    <source>
        <dbReference type="EMBL" id="NMM45487.1"/>
    </source>
</evidence>
<dbReference type="SUPFAM" id="SSF53850">
    <property type="entry name" value="Periplasmic binding protein-like II"/>
    <property type="match status" value="1"/>
</dbReference>
<dbReference type="NCBIfam" id="TIGR02424">
    <property type="entry name" value="TF_pcaQ"/>
    <property type="match status" value="1"/>
</dbReference>
<dbReference type="SUPFAM" id="SSF46785">
    <property type="entry name" value="Winged helix' DNA-binding domain"/>
    <property type="match status" value="1"/>
</dbReference>